<proteinExistence type="evidence at transcript level"/>
<accession>A0A0K8RD61</accession>
<evidence type="ECO:0000256" key="1">
    <source>
        <dbReference type="SAM" id="MobiDB-lite"/>
    </source>
</evidence>
<organism evidence="2">
    <name type="scientific">Ixodes ricinus</name>
    <name type="common">Common tick</name>
    <name type="synonym">Acarus ricinus</name>
    <dbReference type="NCBI Taxonomy" id="34613"/>
    <lineage>
        <taxon>Eukaryota</taxon>
        <taxon>Metazoa</taxon>
        <taxon>Ecdysozoa</taxon>
        <taxon>Arthropoda</taxon>
        <taxon>Chelicerata</taxon>
        <taxon>Arachnida</taxon>
        <taxon>Acari</taxon>
        <taxon>Parasitiformes</taxon>
        <taxon>Ixodida</taxon>
        <taxon>Ixodoidea</taxon>
        <taxon>Ixodidae</taxon>
        <taxon>Ixodinae</taxon>
        <taxon>Ixodes</taxon>
    </lineage>
</organism>
<dbReference type="EMBL" id="GADI01005025">
    <property type="protein sequence ID" value="JAA68783.1"/>
    <property type="molecule type" value="mRNA"/>
</dbReference>
<sequence length="111" mass="12819">MGDSELRHQVSAPRKRKCTSRKPQLQRIKRFDPTQQKTTTALNRKTNVEASSKSTQLQSLEIRNYCKEIIYRATSHNTYYHINSIFSQCNSLMAERSAQIGRGMFLPPVQS</sequence>
<dbReference type="AlphaFoldDB" id="A0A0K8RD61"/>
<evidence type="ECO:0000313" key="2">
    <source>
        <dbReference type="EMBL" id="JAA68783.1"/>
    </source>
</evidence>
<reference evidence="2" key="1">
    <citation type="submission" date="2012-12" db="EMBL/GenBank/DDBJ databases">
        <title>Identification and characterization of a phenylalanine ammonia-lyase gene family in Isatis indigotica Fort.</title>
        <authorList>
            <person name="Liu Q."/>
            <person name="Chen J."/>
            <person name="Zhou X."/>
            <person name="Di P."/>
            <person name="Xiao Y."/>
            <person name="Xuan H."/>
            <person name="Zhang L."/>
            <person name="Chen W."/>
        </authorList>
    </citation>
    <scope>NUCLEOTIDE SEQUENCE</scope>
    <source>
        <tissue evidence="2">Salivary gland</tissue>
    </source>
</reference>
<feature type="region of interest" description="Disordered" evidence="1">
    <location>
        <begin position="1"/>
        <end position="26"/>
    </location>
</feature>
<name>A0A0K8RD61_IXORI</name>
<protein>
    <submittedName>
        <fullName evidence="2">Putative secreted protein</fullName>
    </submittedName>
</protein>